<dbReference type="GO" id="GO:0016757">
    <property type="term" value="F:glycosyltransferase activity"/>
    <property type="evidence" value="ECO:0007669"/>
    <property type="project" value="UniProtKB-KW"/>
</dbReference>
<keyword evidence="2" id="KW-0328">Glycosyltransferase</keyword>
<reference evidence="2" key="1">
    <citation type="submission" date="2022-06" db="EMBL/GenBank/DDBJ databases">
        <title>Genome sequence of Phormidium yuhuli AB48 isolated from an industrial photobioreactor environment.</title>
        <authorList>
            <person name="Qiu Y."/>
            <person name="Noonan A.J.C."/>
            <person name="Dofher K."/>
            <person name="Koch M."/>
            <person name="Kieft B."/>
            <person name="Lin X."/>
            <person name="Ziels R.M."/>
            <person name="Hallam S.J."/>
        </authorList>
    </citation>
    <scope>NUCLEOTIDE SEQUENCE</scope>
    <source>
        <strain evidence="2">AB48</strain>
    </source>
</reference>
<dbReference type="RefSeq" id="WP_252662855.1">
    <property type="nucleotide sequence ID" value="NZ_CP098611.1"/>
</dbReference>
<keyword evidence="3" id="KW-1185">Reference proteome</keyword>
<proteinExistence type="predicted"/>
<dbReference type="EMBL" id="CP098611">
    <property type="protein sequence ID" value="USR90831.1"/>
    <property type="molecule type" value="Genomic_DNA"/>
</dbReference>
<name>A0ABY5APX6_9CYAN</name>
<dbReference type="Gene3D" id="3.40.50.2000">
    <property type="entry name" value="Glycogen Phosphorylase B"/>
    <property type="match status" value="1"/>
</dbReference>
<sequence length="387" mass="44606">MNQSRLTLKTIAIWQPYFMGGGAEAVSLWILEALAPYYDITLFTLQSIDLERLDILYNTHLSQQTITVKPLLPSLLNSESTRFLIANSRTVRSGLIHWSVRVFKELTRDYDLVLSTYNGLDMGRQGLQYLHWVYVVEPNPKKMRRWGAILMKISDFSLENLQKNVTLANSEYTAKRVKEAYGIESRVVYPPVVTEIDAIPWEQKDDAFLCSGRIVEPKQPHQVIEILQKVRDRGFDVKLHITGGGGGAYQQSYERRIKKIAAQNSDWIQVYQDLPYKDYLKVLARCRYGLHHKPEPFGISVAEMLKAGMIPFVRNKGGQVEILGNQHQELLYHRQPDAVEKIIAVLENREKQESLLESLKQRQALFSVEQFMKEIQLAVGDYFKESD</sequence>
<dbReference type="SUPFAM" id="SSF53756">
    <property type="entry name" value="UDP-Glycosyltransferase/glycogen phosphorylase"/>
    <property type="match status" value="1"/>
</dbReference>
<evidence type="ECO:0000259" key="1">
    <source>
        <dbReference type="Pfam" id="PF00534"/>
    </source>
</evidence>
<protein>
    <submittedName>
        <fullName evidence="2">Glycosyltransferase</fullName>
        <ecNumber evidence="2">2.4.-.-</ecNumber>
    </submittedName>
</protein>
<dbReference type="Pfam" id="PF00534">
    <property type="entry name" value="Glycos_transf_1"/>
    <property type="match status" value="1"/>
</dbReference>
<evidence type="ECO:0000313" key="3">
    <source>
        <dbReference type="Proteomes" id="UP001056708"/>
    </source>
</evidence>
<organism evidence="2 3">
    <name type="scientific">Phormidium yuhuli AB48</name>
    <dbReference type="NCBI Taxonomy" id="2940671"/>
    <lineage>
        <taxon>Bacteria</taxon>
        <taxon>Bacillati</taxon>
        <taxon>Cyanobacteriota</taxon>
        <taxon>Cyanophyceae</taxon>
        <taxon>Oscillatoriophycideae</taxon>
        <taxon>Oscillatoriales</taxon>
        <taxon>Oscillatoriaceae</taxon>
        <taxon>Phormidium</taxon>
        <taxon>Phormidium yuhuli</taxon>
    </lineage>
</organism>
<accession>A0ABY5APX6</accession>
<dbReference type="PANTHER" id="PTHR45919">
    <property type="entry name" value="GDP-MAN:MAN(3)GLCNAC(2)-PP-DOL ALPHA-1,2-MANNOSYLTRANSFERASE"/>
    <property type="match status" value="1"/>
</dbReference>
<dbReference type="InterPro" id="IPR001296">
    <property type="entry name" value="Glyco_trans_1"/>
</dbReference>
<feature type="domain" description="Glycosyl transferase family 1" evidence="1">
    <location>
        <begin position="198"/>
        <end position="357"/>
    </location>
</feature>
<dbReference type="PANTHER" id="PTHR45919:SF1">
    <property type="entry name" value="GDP-MAN:MAN(3)GLCNAC(2)-PP-DOL ALPHA-1,2-MANNOSYLTRANSFERASE"/>
    <property type="match status" value="1"/>
</dbReference>
<evidence type="ECO:0000313" key="2">
    <source>
        <dbReference type="EMBL" id="USR90831.1"/>
    </source>
</evidence>
<gene>
    <name evidence="2" type="ORF">NEA10_18725</name>
</gene>
<keyword evidence="2" id="KW-0808">Transferase</keyword>
<dbReference type="Proteomes" id="UP001056708">
    <property type="component" value="Chromosome"/>
</dbReference>
<dbReference type="InterPro" id="IPR038013">
    <property type="entry name" value="ALG11"/>
</dbReference>
<dbReference type="EC" id="2.4.-.-" evidence="2"/>